<evidence type="ECO:0000313" key="1">
    <source>
        <dbReference type="EMBL" id="OBR84627.1"/>
    </source>
</evidence>
<evidence type="ECO:0000313" key="3">
    <source>
        <dbReference type="Proteomes" id="UP000078595"/>
    </source>
</evidence>
<reference evidence="1" key="1">
    <citation type="submission" date="2013-07" db="EMBL/GenBank/DDBJ databases">
        <title>The Genome Sequence of Cryptococcus dejecticola CBS10117.</title>
        <authorList>
            <consortium name="The Broad Institute Genome Sequencing Platform"/>
            <person name="Cuomo C."/>
            <person name="Litvintseva A."/>
            <person name="Chen Y."/>
            <person name="Heitman J."/>
            <person name="Sun S."/>
            <person name="Springer D."/>
            <person name="Dromer F."/>
            <person name="Young S.K."/>
            <person name="Zeng Q."/>
            <person name="Gargeya S."/>
            <person name="Fitzgerald M."/>
            <person name="Abouelleil A."/>
            <person name="Alvarado L."/>
            <person name="Berlin A.M."/>
            <person name="Chapman S.B."/>
            <person name="Dewar J."/>
            <person name="Goldberg J."/>
            <person name="Griggs A."/>
            <person name="Gujja S."/>
            <person name="Hansen M."/>
            <person name="Howarth C."/>
            <person name="Imamovic A."/>
            <person name="Larimer J."/>
            <person name="McCowan C."/>
            <person name="Murphy C."/>
            <person name="Pearson M."/>
            <person name="Priest M."/>
            <person name="Roberts A."/>
            <person name="Saif S."/>
            <person name="Shea T."/>
            <person name="Sykes S."/>
            <person name="Wortman J."/>
            <person name="Nusbaum C."/>
            <person name="Birren B."/>
        </authorList>
    </citation>
    <scope>NUCLEOTIDE SEQUENCE [LARGE SCALE GENOMIC DNA]</scope>
    <source>
        <strain evidence="1">CBS 10117</strain>
    </source>
</reference>
<gene>
    <name evidence="1" type="ORF">I303_05486</name>
    <name evidence="2" type="ORF">I303_105068</name>
</gene>
<dbReference type="AlphaFoldDB" id="A0A1A6A3J3"/>
<name>A0A1A6A3J3_9TREE</name>
<dbReference type="EMBL" id="KI894032">
    <property type="protein sequence ID" value="OBR84627.1"/>
    <property type="molecule type" value="Genomic_DNA"/>
</dbReference>
<dbReference type="EMBL" id="CP144535">
    <property type="protein sequence ID" value="WWC62472.1"/>
    <property type="molecule type" value="Genomic_DNA"/>
</dbReference>
<keyword evidence="3" id="KW-1185">Reference proteome</keyword>
<dbReference type="Proteomes" id="UP000078595">
    <property type="component" value="Chromosome 6"/>
</dbReference>
<accession>A0A1A6A3J3</accession>
<reference evidence="2" key="3">
    <citation type="submission" date="2024-02" db="EMBL/GenBank/DDBJ databases">
        <title>Comparative genomics of Cryptococcus and Kwoniella reveals pathogenesis evolution and contrasting modes of karyotype evolution via chromosome fusion or intercentromeric recombination.</title>
        <authorList>
            <person name="Coelho M.A."/>
            <person name="David-Palma M."/>
            <person name="Shea T."/>
            <person name="Bowers K."/>
            <person name="McGinley-Smith S."/>
            <person name="Mohammad A.W."/>
            <person name="Gnirke A."/>
            <person name="Yurkov A.M."/>
            <person name="Nowrousian M."/>
            <person name="Sun S."/>
            <person name="Cuomo C.A."/>
            <person name="Heitman J."/>
        </authorList>
    </citation>
    <scope>NUCLEOTIDE SEQUENCE</scope>
    <source>
        <strain evidence="2">CBS 10117</strain>
    </source>
</reference>
<dbReference type="RefSeq" id="XP_018262469.1">
    <property type="nucleotide sequence ID" value="XM_018408778.1"/>
</dbReference>
<sequence>MSSSVNSYTPVVTKLSQEPVFSYNYTDHEAWRVFLESEHLLQLEDRATDKPISCTHKHCRTDRGRKIADSGIVVLRLVVSSVGRDHVALQTAYDWYKCRLTEASEAYAQSQGSFTIHGLVAETIVKPDGSKRMDFYASEFEIRR</sequence>
<dbReference type="KEGG" id="kdj:28969185"/>
<reference evidence="2" key="2">
    <citation type="submission" date="2013-07" db="EMBL/GenBank/DDBJ databases">
        <authorList>
            <consortium name="The Broad Institute Genome Sequencing Platform"/>
            <person name="Cuomo C."/>
            <person name="Litvintseva A."/>
            <person name="Chen Y."/>
            <person name="Heitman J."/>
            <person name="Sun S."/>
            <person name="Springer D."/>
            <person name="Dromer F."/>
            <person name="Young S.K."/>
            <person name="Zeng Q."/>
            <person name="Gargeya S."/>
            <person name="Fitzgerald M."/>
            <person name="Abouelleil A."/>
            <person name="Alvarado L."/>
            <person name="Berlin A.M."/>
            <person name="Chapman S.B."/>
            <person name="Dewar J."/>
            <person name="Goldberg J."/>
            <person name="Griggs A."/>
            <person name="Gujja S."/>
            <person name="Hansen M."/>
            <person name="Howarth C."/>
            <person name="Imamovic A."/>
            <person name="Larimer J."/>
            <person name="McCowan C."/>
            <person name="Murphy C."/>
            <person name="Pearson M."/>
            <person name="Priest M."/>
            <person name="Roberts A."/>
            <person name="Saif S."/>
            <person name="Shea T."/>
            <person name="Sykes S."/>
            <person name="Wortman J."/>
            <person name="Nusbaum C."/>
            <person name="Birren B."/>
        </authorList>
    </citation>
    <scope>NUCLEOTIDE SEQUENCE</scope>
    <source>
        <strain evidence="2">CBS 10117</strain>
    </source>
</reference>
<protein>
    <submittedName>
        <fullName evidence="1">Uncharacterized protein</fullName>
    </submittedName>
</protein>
<dbReference type="VEuPathDB" id="FungiDB:I303_05486"/>
<organism evidence="1">
    <name type="scientific">Kwoniella dejecticola CBS 10117</name>
    <dbReference type="NCBI Taxonomy" id="1296121"/>
    <lineage>
        <taxon>Eukaryota</taxon>
        <taxon>Fungi</taxon>
        <taxon>Dikarya</taxon>
        <taxon>Basidiomycota</taxon>
        <taxon>Agaricomycotina</taxon>
        <taxon>Tremellomycetes</taxon>
        <taxon>Tremellales</taxon>
        <taxon>Cryptococcaceae</taxon>
        <taxon>Kwoniella</taxon>
    </lineage>
</organism>
<dbReference type="GeneID" id="28969185"/>
<proteinExistence type="predicted"/>
<evidence type="ECO:0000313" key="2">
    <source>
        <dbReference type="EMBL" id="WWC62472.1"/>
    </source>
</evidence>